<dbReference type="InParanoid" id="A0A6I9S4B2"/>
<dbReference type="InterPro" id="IPR036908">
    <property type="entry name" value="RlpA-like_sf"/>
</dbReference>
<evidence type="ECO:0000256" key="1">
    <source>
        <dbReference type="ARBA" id="ARBA00004613"/>
    </source>
</evidence>
<dbReference type="Pfam" id="PF24300">
    <property type="entry name" value="KWL1"/>
    <property type="match status" value="1"/>
</dbReference>
<evidence type="ECO:0000256" key="4">
    <source>
        <dbReference type="ARBA" id="ARBA00022729"/>
    </source>
</evidence>
<gene>
    <name evidence="7" type="primary">LOC105053617</name>
</gene>
<dbReference type="InterPro" id="IPR039271">
    <property type="entry name" value="Kiwellin-like"/>
</dbReference>
<comment type="similarity">
    <text evidence="2">Belongs to the kiwellin family.</text>
</comment>
<reference evidence="7" key="1">
    <citation type="submission" date="2025-08" db="UniProtKB">
        <authorList>
            <consortium name="RefSeq"/>
        </authorList>
    </citation>
    <scope>IDENTIFICATION</scope>
</reference>
<sequence>MVSCIPALLLALLLASSRLGTCFRFTSHAETCSPSGELVGKAGNCNTENNSECCRAGQNYTQYHCSPTVTGATRATLNINSFEEGGDGGGPSECDGMYHNDSESVVALSTGWYNQGSRCGKYITINANGNAVLAKVVDECDSVNGCDAEHNFEPPCHNNIVAASQAVWKALKIPDSQIGEYEITWSDAILSVLTISY</sequence>
<evidence type="ECO:0000256" key="5">
    <source>
        <dbReference type="SAM" id="SignalP"/>
    </source>
</evidence>
<keyword evidence="4 5" id="KW-0732">Signal</keyword>
<dbReference type="Proteomes" id="UP000504607">
    <property type="component" value="Chromosome 11"/>
</dbReference>
<feature type="signal peptide" evidence="5">
    <location>
        <begin position="1"/>
        <end position="22"/>
    </location>
</feature>
<dbReference type="AlphaFoldDB" id="A0A6I9S4B2"/>
<comment type="subcellular location">
    <subcellularLocation>
        <location evidence="1">Secreted</location>
    </subcellularLocation>
</comment>
<dbReference type="PANTHER" id="PTHR33191:SF58">
    <property type="entry name" value="RIPENING-RELATED PROTEIN 1"/>
    <property type="match status" value="1"/>
</dbReference>
<proteinExistence type="inferred from homology"/>
<dbReference type="PANTHER" id="PTHR33191">
    <property type="entry name" value="RIPENING-RELATED PROTEIN 2-RELATED"/>
    <property type="match status" value="1"/>
</dbReference>
<dbReference type="CDD" id="cd22270">
    <property type="entry name" value="DPBB_kiwellin-like"/>
    <property type="match status" value="1"/>
</dbReference>
<evidence type="ECO:0000256" key="2">
    <source>
        <dbReference type="ARBA" id="ARBA00005592"/>
    </source>
</evidence>
<evidence type="ECO:0000313" key="7">
    <source>
        <dbReference type="RefSeq" id="XP_010933165.1"/>
    </source>
</evidence>
<protein>
    <submittedName>
        <fullName evidence="7">Ripening-related protein 1</fullName>
    </submittedName>
</protein>
<dbReference type="OrthoDB" id="406505at2759"/>
<keyword evidence="3" id="KW-0964">Secreted</keyword>
<keyword evidence="6" id="KW-1185">Reference proteome</keyword>
<dbReference type="RefSeq" id="XP_010933165.1">
    <property type="nucleotide sequence ID" value="XM_010934863.2"/>
</dbReference>
<dbReference type="KEGG" id="egu:105053617"/>
<name>A0A6I9S4B2_ELAGV</name>
<accession>A0A6I9S4B2</accession>
<dbReference type="SUPFAM" id="SSF50685">
    <property type="entry name" value="Barwin-like endoglucanases"/>
    <property type="match status" value="1"/>
</dbReference>
<dbReference type="Gene3D" id="2.40.40.10">
    <property type="entry name" value="RlpA-like domain"/>
    <property type="match status" value="1"/>
</dbReference>
<evidence type="ECO:0000313" key="6">
    <source>
        <dbReference type="Proteomes" id="UP000504607"/>
    </source>
</evidence>
<dbReference type="GeneID" id="105053617"/>
<dbReference type="FunCoup" id="A0A6I9S4B2">
    <property type="interactions" value="4"/>
</dbReference>
<organism evidence="6 7">
    <name type="scientific">Elaeis guineensis var. tenera</name>
    <name type="common">Oil palm</name>
    <dbReference type="NCBI Taxonomy" id="51953"/>
    <lineage>
        <taxon>Eukaryota</taxon>
        <taxon>Viridiplantae</taxon>
        <taxon>Streptophyta</taxon>
        <taxon>Embryophyta</taxon>
        <taxon>Tracheophyta</taxon>
        <taxon>Spermatophyta</taxon>
        <taxon>Magnoliopsida</taxon>
        <taxon>Liliopsida</taxon>
        <taxon>Arecaceae</taxon>
        <taxon>Arecoideae</taxon>
        <taxon>Cocoseae</taxon>
        <taxon>Elaeidinae</taxon>
        <taxon>Elaeis</taxon>
    </lineage>
</organism>
<evidence type="ECO:0000256" key="3">
    <source>
        <dbReference type="ARBA" id="ARBA00022525"/>
    </source>
</evidence>
<feature type="chain" id="PRO_5026896760" evidence="5">
    <location>
        <begin position="23"/>
        <end position="197"/>
    </location>
</feature>
<dbReference type="GO" id="GO:0005576">
    <property type="term" value="C:extracellular region"/>
    <property type="evidence" value="ECO:0007669"/>
    <property type="project" value="UniProtKB-SubCell"/>
</dbReference>